<feature type="coiled-coil region" evidence="2">
    <location>
        <begin position="150"/>
        <end position="177"/>
    </location>
</feature>
<evidence type="ECO:0000313" key="6">
    <source>
        <dbReference type="EMBL" id="MSU06377.1"/>
    </source>
</evidence>
<keyword evidence="7" id="KW-1185">Reference proteome</keyword>
<protein>
    <submittedName>
        <fullName evidence="6">Efflux RND transporter periplasmic adaptor subunit</fullName>
    </submittedName>
</protein>
<dbReference type="Pfam" id="PF25917">
    <property type="entry name" value="BSH_RND"/>
    <property type="match status" value="1"/>
</dbReference>
<keyword evidence="2" id="KW-0175">Coiled coil</keyword>
<evidence type="ECO:0000259" key="4">
    <source>
        <dbReference type="Pfam" id="PF25917"/>
    </source>
</evidence>
<dbReference type="GO" id="GO:0015562">
    <property type="term" value="F:efflux transmembrane transporter activity"/>
    <property type="evidence" value="ECO:0007669"/>
    <property type="project" value="TreeGrafter"/>
</dbReference>
<dbReference type="InterPro" id="IPR006143">
    <property type="entry name" value="RND_pump_MFP"/>
</dbReference>
<evidence type="ECO:0000259" key="5">
    <source>
        <dbReference type="Pfam" id="PF25954"/>
    </source>
</evidence>
<proteinExistence type="inferred from homology"/>
<dbReference type="SUPFAM" id="SSF111369">
    <property type="entry name" value="HlyD-like secretion proteins"/>
    <property type="match status" value="1"/>
</dbReference>
<keyword evidence="3" id="KW-0472">Membrane</keyword>
<dbReference type="EMBL" id="VUNN01000010">
    <property type="protein sequence ID" value="MSU06377.1"/>
    <property type="molecule type" value="Genomic_DNA"/>
</dbReference>
<dbReference type="Pfam" id="PF25954">
    <property type="entry name" value="Beta-barrel_RND_2"/>
    <property type="match status" value="1"/>
</dbReference>
<reference evidence="6 7" key="1">
    <citation type="submission" date="2019-08" db="EMBL/GenBank/DDBJ databases">
        <title>In-depth cultivation of the pig gut microbiome towards novel bacterial diversity and tailored functional studies.</title>
        <authorList>
            <person name="Wylensek D."/>
            <person name="Hitch T.C.A."/>
            <person name="Clavel T."/>
        </authorList>
    </citation>
    <scope>NUCLEOTIDE SEQUENCE [LARGE SCALE GENOMIC DNA]</scope>
    <source>
        <strain evidence="6 7">NM-380-WT-3C1</strain>
    </source>
</reference>
<evidence type="ECO:0000256" key="3">
    <source>
        <dbReference type="SAM" id="Phobius"/>
    </source>
</evidence>
<evidence type="ECO:0000256" key="1">
    <source>
        <dbReference type="ARBA" id="ARBA00009477"/>
    </source>
</evidence>
<dbReference type="Proteomes" id="UP000460549">
    <property type="component" value="Unassembled WGS sequence"/>
</dbReference>
<gene>
    <name evidence="6" type="ORF">FYJ80_06230</name>
</gene>
<dbReference type="InterPro" id="IPR058625">
    <property type="entry name" value="MdtA-like_BSH"/>
</dbReference>
<comment type="caution">
    <text evidence="6">The sequence shown here is derived from an EMBL/GenBank/DDBJ whole genome shotgun (WGS) entry which is preliminary data.</text>
</comment>
<comment type="similarity">
    <text evidence="1">Belongs to the membrane fusion protein (MFP) (TC 8.A.1) family.</text>
</comment>
<evidence type="ECO:0000256" key="2">
    <source>
        <dbReference type="SAM" id="Coils"/>
    </source>
</evidence>
<dbReference type="AlphaFoldDB" id="A0A7X2PCS7"/>
<organism evidence="6 7">
    <name type="scientific">Bullifex porci</name>
    <dbReference type="NCBI Taxonomy" id="2606638"/>
    <lineage>
        <taxon>Bacteria</taxon>
        <taxon>Pseudomonadati</taxon>
        <taxon>Spirochaetota</taxon>
        <taxon>Spirochaetia</taxon>
        <taxon>Spirochaetales</taxon>
        <taxon>Spirochaetaceae</taxon>
        <taxon>Bullifex</taxon>
    </lineage>
</organism>
<feature type="domain" description="CusB-like beta-barrel" evidence="5">
    <location>
        <begin position="214"/>
        <end position="286"/>
    </location>
</feature>
<feature type="transmembrane region" description="Helical" evidence="3">
    <location>
        <begin position="36"/>
        <end position="53"/>
    </location>
</feature>
<dbReference type="NCBIfam" id="TIGR01730">
    <property type="entry name" value="RND_mfp"/>
    <property type="match status" value="1"/>
</dbReference>
<sequence length="372" mass="40610">MSEIKDQVIMSESEKQEKAIRDEYNAKKRKKRIKKLITWLIVILLIVAGITYYNKVKKDFEDKAQAMIGAVTTVEVPVEENVYTSVIDLSGYVEAYDTQESKFRSTGAVTGVYVKEGDTVTKGQLLASIDNTNQTYQVKNIQNQIKQAELSGSASQLETLKLQLENAENNLEYTNLVANFDGTVATVSVSEGDYFEAGSKVMTIVDVSKLKATVQIDEIDMGKVSLGQKAYLTFDSLPGETVEAVVTYIPMLATYTTQGIGVVDVELTIENPPKQLKPGYSFEGTIQVEGDVQMLLIPQAAITTGRGGVTTVERKNAEGTTETVSIRVKYLGEGYCQLLSGDLKKGDILTYTKSASSMMMGMPSGGSKQGGR</sequence>
<dbReference type="Gene3D" id="2.40.30.170">
    <property type="match status" value="1"/>
</dbReference>
<dbReference type="GO" id="GO:1990281">
    <property type="term" value="C:efflux pump complex"/>
    <property type="evidence" value="ECO:0007669"/>
    <property type="project" value="TreeGrafter"/>
</dbReference>
<keyword evidence="3" id="KW-0812">Transmembrane</keyword>
<keyword evidence="3" id="KW-1133">Transmembrane helix</keyword>
<dbReference type="Gene3D" id="2.40.50.100">
    <property type="match status" value="1"/>
</dbReference>
<feature type="domain" description="Multidrug resistance protein MdtA-like barrel-sandwich hybrid" evidence="4">
    <location>
        <begin position="106"/>
        <end position="205"/>
    </location>
</feature>
<evidence type="ECO:0000313" key="7">
    <source>
        <dbReference type="Proteomes" id="UP000460549"/>
    </source>
</evidence>
<dbReference type="RefSeq" id="WP_154425350.1">
    <property type="nucleotide sequence ID" value="NZ_VUNN01000010.1"/>
</dbReference>
<dbReference type="PANTHER" id="PTHR30469">
    <property type="entry name" value="MULTIDRUG RESISTANCE PROTEIN MDTA"/>
    <property type="match status" value="1"/>
</dbReference>
<accession>A0A7X2PCS7</accession>
<dbReference type="InterPro" id="IPR058792">
    <property type="entry name" value="Beta-barrel_RND_2"/>
</dbReference>
<name>A0A7X2PCS7_9SPIO</name>